<keyword evidence="5" id="KW-0472">Membrane</keyword>
<evidence type="ECO:0000256" key="1">
    <source>
        <dbReference type="ARBA" id="ARBA00004651"/>
    </source>
</evidence>
<protein>
    <submittedName>
        <fullName evidence="8">Methyl-accepting chemotaxis protein 4</fullName>
    </submittedName>
</protein>
<dbReference type="AlphaFoldDB" id="A0A509EDX2"/>
<keyword evidence="4" id="KW-1133">Transmembrane helix</keyword>
<reference evidence="8 9" key="1">
    <citation type="submission" date="2019-06" db="EMBL/GenBank/DDBJ databases">
        <authorList>
            <person name="Rodrigo-Torres L."/>
            <person name="Arahal R. D."/>
            <person name="Lucena T."/>
        </authorList>
    </citation>
    <scope>NUCLEOTIDE SEQUENCE [LARGE SCALE GENOMIC DNA]</scope>
    <source>
        <strain evidence="8 9">SB0023/3</strain>
    </source>
</reference>
<comment type="subcellular location">
    <subcellularLocation>
        <location evidence="1">Cell membrane</location>
        <topology evidence="1">Multi-pass membrane protein</topology>
    </subcellularLocation>
</comment>
<feature type="chain" id="PRO_5021390826" evidence="6">
    <location>
        <begin position="20"/>
        <end position="158"/>
    </location>
</feature>
<dbReference type="EMBL" id="CABFPH010000028">
    <property type="protein sequence ID" value="VUD71774.1"/>
    <property type="molecule type" value="Genomic_DNA"/>
</dbReference>
<dbReference type="GO" id="GO:0005886">
    <property type="term" value="C:plasma membrane"/>
    <property type="evidence" value="ECO:0007669"/>
    <property type="project" value="UniProtKB-SubCell"/>
</dbReference>
<evidence type="ECO:0000256" key="3">
    <source>
        <dbReference type="ARBA" id="ARBA00022692"/>
    </source>
</evidence>
<dbReference type="Pfam" id="PF08269">
    <property type="entry name" value="dCache_2"/>
    <property type="match status" value="1"/>
</dbReference>
<dbReference type="OrthoDB" id="8454481at2"/>
<proteinExistence type="predicted"/>
<gene>
    <name evidence="8" type="primary">mcp4_1</name>
    <name evidence="8" type="ORF">MET9862_02362</name>
</gene>
<dbReference type="InterPro" id="IPR004010">
    <property type="entry name" value="Double_Cache_2"/>
</dbReference>
<dbReference type="RefSeq" id="WP_142583153.1">
    <property type="nucleotide sequence ID" value="NZ_CABFPH010000028.1"/>
</dbReference>
<name>A0A509EDX2_9HYPH</name>
<sequence>MRGALLTWPLLLLLLTASAITQKAIPRAHDAAEIEGLVDAAAELLDRRGRKAFEELRRPDSQWRHDDLYLFAMDLSGNVLFNAANPHREGRNWLDERDADGKRFHRDFVEVVRTYGSGWVDYMFPKPGRASPSVKWSYLRGVTIDGTAALVGAGAYVD</sequence>
<organism evidence="8 9">
    <name type="scientific">Methylobacterium symbioticum</name>
    <dbReference type="NCBI Taxonomy" id="2584084"/>
    <lineage>
        <taxon>Bacteria</taxon>
        <taxon>Pseudomonadati</taxon>
        <taxon>Pseudomonadota</taxon>
        <taxon>Alphaproteobacteria</taxon>
        <taxon>Hyphomicrobiales</taxon>
        <taxon>Methylobacteriaceae</taxon>
        <taxon>Methylobacterium</taxon>
    </lineage>
</organism>
<keyword evidence="3" id="KW-0812">Transmembrane</keyword>
<evidence type="ECO:0000313" key="8">
    <source>
        <dbReference type="EMBL" id="VUD71774.1"/>
    </source>
</evidence>
<evidence type="ECO:0000256" key="2">
    <source>
        <dbReference type="ARBA" id="ARBA00022475"/>
    </source>
</evidence>
<evidence type="ECO:0000256" key="5">
    <source>
        <dbReference type="ARBA" id="ARBA00023136"/>
    </source>
</evidence>
<dbReference type="SMART" id="SM01049">
    <property type="entry name" value="Cache_2"/>
    <property type="match status" value="1"/>
</dbReference>
<keyword evidence="9" id="KW-1185">Reference proteome</keyword>
<evidence type="ECO:0000256" key="6">
    <source>
        <dbReference type="SAM" id="SignalP"/>
    </source>
</evidence>
<evidence type="ECO:0000313" key="9">
    <source>
        <dbReference type="Proteomes" id="UP000410984"/>
    </source>
</evidence>
<evidence type="ECO:0000256" key="4">
    <source>
        <dbReference type="ARBA" id="ARBA00022989"/>
    </source>
</evidence>
<feature type="domain" description="Single Cache" evidence="7">
    <location>
        <begin position="29"/>
        <end position="106"/>
    </location>
</feature>
<dbReference type="Proteomes" id="UP000410984">
    <property type="component" value="Unassembled WGS sequence"/>
</dbReference>
<dbReference type="InterPro" id="IPR033480">
    <property type="entry name" value="sCache_2"/>
</dbReference>
<evidence type="ECO:0000259" key="7">
    <source>
        <dbReference type="SMART" id="SM01049"/>
    </source>
</evidence>
<dbReference type="Gene3D" id="3.30.450.20">
    <property type="entry name" value="PAS domain"/>
    <property type="match status" value="1"/>
</dbReference>
<feature type="signal peptide" evidence="6">
    <location>
        <begin position="1"/>
        <end position="19"/>
    </location>
</feature>
<keyword evidence="2" id="KW-1003">Cell membrane</keyword>
<keyword evidence="6" id="KW-0732">Signal</keyword>
<accession>A0A509EDX2</accession>